<comment type="caution">
    <text evidence="2">The sequence shown here is derived from an EMBL/GenBank/DDBJ whole genome shotgun (WGS) entry which is preliminary data.</text>
</comment>
<sequence>MHCVERRLKQGEWYPAAVTTKYLFRVALRVVPLLHISDQKPKMHDRMPKIVRMRRKNAFTGKTMSQTCTNKNKKYYDLNMTLPRKGKRQSCHDKGGDNAMNITIAKQEDKERENDYDKMRGKIVTEGVVE</sequence>
<evidence type="ECO:0000313" key="3">
    <source>
        <dbReference type="Proteomes" id="UP001359485"/>
    </source>
</evidence>
<proteinExistence type="predicted"/>
<dbReference type="EMBL" id="JAWJWF010000002">
    <property type="protein sequence ID" value="KAK6637396.1"/>
    <property type="molecule type" value="Genomic_DNA"/>
</dbReference>
<evidence type="ECO:0000313" key="2">
    <source>
        <dbReference type="EMBL" id="KAK6637396.1"/>
    </source>
</evidence>
<evidence type="ECO:0000256" key="1">
    <source>
        <dbReference type="SAM" id="MobiDB-lite"/>
    </source>
</evidence>
<keyword evidence="3" id="KW-1185">Reference proteome</keyword>
<feature type="compositionally biased region" description="Basic and acidic residues" evidence="1">
    <location>
        <begin position="106"/>
        <end position="120"/>
    </location>
</feature>
<organism evidence="2 3">
    <name type="scientific">Polyplax serrata</name>
    <name type="common">Common mouse louse</name>
    <dbReference type="NCBI Taxonomy" id="468196"/>
    <lineage>
        <taxon>Eukaryota</taxon>
        <taxon>Metazoa</taxon>
        <taxon>Ecdysozoa</taxon>
        <taxon>Arthropoda</taxon>
        <taxon>Hexapoda</taxon>
        <taxon>Insecta</taxon>
        <taxon>Pterygota</taxon>
        <taxon>Neoptera</taxon>
        <taxon>Paraneoptera</taxon>
        <taxon>Psocodea</taxon>
        <taxon>Troctomorpha</taxon>
        <taxon>Phthiraptera</taxon>
        <taxon>Anoplura</taxon>
        <taxon>Polyplacidae</taxon>
        <taxon>Polyplax</taxon>
    </lineage>
</organism>
<name>A0ABR1B795_POLSC</name>
<accession>A0ABR1B795</accession>
<dbReference type="Proteomes" id="UP001359485">
    <property type="component" value="Unassembled WGS sequence"/>
</dbReference>
<gene>
    <name evidence="2" type="ORF">RUM44_007813</name>
</gene>
<protein>
    <submittedName>
        <fullName evidence="2">Uncharacterized protein</fullName>
    </submittedName>
</protein>
<feature type="region of interest" description="Disordered" evidence="1">
    <location>
        <begin position="105"/>
        <end position="130"/>
    </location>
</feature>
<reference evidence="2 3" key="1">
    <citation type="submission" date="2023-09" db="EMBL/GenBank/DDBJ databases">
        <title>Genomes of two closely related lineages of the louse Polyplax serrata with different host specificities.</title>
        <authorList>
            <person name="Martinu J."/>
            <person name="Tarabai H."/>
            <person name="Stefka J."/>
            <person name="Hypsa V."/>
        </authorList>
    </citation>
    <scope>NUCLEOTIDE SEQUENCE [LARGE SCALE GENOMIC DNA]</scope>
    <source>
        <strain evidence="2">98ZLc_SE</strain>
    </source>
</reference>